<evidence type="ECO:0000313" key="1">
    <source>
        <dbReference type="Proteomes" id="UP000050795"/>
    </source>
</evidence>
<name>A0AA85IXB4_TRIRE</name>
<reference evidence="1" key="1">
    <citation type="submission" date="2022-06" db="EMBL/GenBank/DDBJ databases">
        <authorList>
            <person name="Berger JAMES D."/>
            <person name="Berger JAMES D."/>
        </authorList>
    </citation>
    <scope>NUCLEOTIDE SEQUENCE [LARGE SCALE GENOMIC DNA]</scope>
</reference>
<sequence length="209" mass="24286">MNKLQHALLLTVHHNFYSSYIQQSTQNDLLTLRMRRALIQSKLKWNAVDLQKNNVTLKNITKALQERIENINIQLSPDGLSINDYAACKGKLMEAETGVGLMQNFVEAIEIEENFGFITNDTVKMKECFENKKKKYEGMIDSYEVDICSPVHPDVLHQEIEEMTDLISDMYSEIQKQTETVFQRKLYTYRLGELEKLIPAGEWYIGELN</sequence>
<proteinExistence type="predicted"/>
<dbReference type="WBParaSite" id="TREG1_115750.6">
    <property type="protein sequence ID" value="TREG1_115750.6"/>
    <property type="gene ID" value="TREG1_115750"/>
</dbReference>
<protein>
    <submittedName>
        <fullName evidence="2">Uncharacterized protein</fullName>
    </submittedName>
</protein>
<keyword evidence="1" id="KW-1185">Reference proteome</keyword>
<organism evidence="1 2">
    <name type="scientific">Trichobilharzia regenti</name>
    <name type="common">Nasal bird schistosome</name>
    <dbReference type="NCBI Taxonomy" id="157069"/>
    <lineage>
        <taxon>Eukaryota</taxon>
        <taxon>Metazoa</taxon>
        <taxon>Spiralia</taxon>
        <taxon>Lophotrochozoa</taxon>
        <taxon>Platyhelminthes</taxon>
        <taxon>Trematoda</taxon>
        <taxon>Digenea</taxon>
        <taxon>Strigeidida</taxon>
        <taxon>Schistosomatoidea</taxon>
        <taxon>Schistosomatidae</taxon>
        <taxon>Trichobilharzia</taxon>
    </lineage>
</organism>
<dbReference type="AlphaFoldDB" id="A0AA85IXB4"/>
<accession>A0AA85IXB4</accession>
<dbReference type="Proteomes" id="UP000050795">
    <property type="component" value="Unassembled WGS sequence"/>
</dbReference>
<evidence type="ECO:0000313" key="2">
    <source>
        <dbReference type="WBParaSite" id="TREG1_115750.6"/>
    </source>
</evidence>
<reference evidence="2" key="2">
    <citation type="submission" date="2023-11" db="UniProtKB">
        <authorList>
            <consortium name="WormBaseParasite"/>
        </authorList>
    </citation>
    <scope>IDENTIFICATION</scope>
</reference>